<accession>A0A2K1Z0F8</accession>
<keyword evidence="3" id="KW-1185">Reference proteome</keyword>
<reference evidence="2 3" key="1">
    <citation type="journal article" date="2006" name="Science">
        <title>The genome of black cottonwood, Populus trichocarpa (Torr. &amp; Gray).</title>
        <authorList>
            <person name="Tuskan G.A."/>
            <person name="Difazio S."/>
            <person name="Jansson S."/>
            <person name="Bohlmann J."/>
            <person name="Grigoriev I."/>
            <person name="Hellsten U."/>
            <person name="Putnam N."/>
            <person name="Ralph S."/>
            <person name="Rombauts S."/>
            <person name="Salamov A."/>
            <person name="Schein J."/>
            <person name="Sterck L."/>
            <person name="Aerts A."/>
            <person name="Bhalerao R.R."/>
            <person name="Bhalerao R.P."/>
            <person name="Blaudez D."/>
            <person name="Boerjan W."/>
            <person name="Brun A."/>
            <person name="Brunner A."/>
            <person name="Busov V."/>
            <person name="Campbell M."/>
            <person name="Carlson J."/>
            <person name="Chalot M."/>
            <person name="Chapman J."/>
            <person name="Chen G.L."/>
            <person name="Cooper D."/>
            <person name="Coutinho P.M."/>
            <person name="Couturier J."/>
            <person name="Covert S."/>
            <person name="Cronk Q."/>
            <person name="Cunningham R."/>
            <person name="Davis J."/>
            <person name="Degroeve S."/>
            <person name="Dejardin A."/>
            <person name="Depamphilis C."/>
            <person name="Detter J."/>
            <person name="Dirks B."/>
            <person name="Dubchak I."/>
            <person name="Duplessis S."/>
            <person name="Ehlting J."/>
            <person name="Ellis B."/>
            <person name="Gendler K."/>
            <person name="Goodstein D."/>
            <person name="Gribskov M."/>
            <person name="Grimwood J."/>
            <person name="Groover A."/>
            <person name="Gunter L."/>
            <person name="Hamberger B."/>
            <person name="Heinze B."/>
            <person name="Helariutta Y."/>
            <person name="Henrissat B."/>
            <person name="Holligan D."/>
            <person name="Holt R."/>
            <person name="Huang W."/>
            <person name="Islam-Faridi N."/>
            <person name="Jones S."/>
            <person name="Jones-Rhoades M."/>
            <person name="Jorgensen R."/>
            <person name="Joshi C."/>
            <person name="Kangasjarvi J."/>
            <person name="Karlsson J."/>
            <person name="Kelleher C."/>
            <person name="Kirkpatrick R."/>
            <person name="Kirst M."/>
            <person name="Kohler A."/>
            <person name="Kalluri U."/>
            <person name="Larimer F."/>
            <person name="Leebens-Mack J."/>
            <person name="Leple J.C."/>
            <person name="Locascio P."/>
            <person name="Lou Y."/>
            <person name="Lucas S."/>
            <person name="Martin F."/>
            <person name="Montanini B."/>
            <person name="Napoli C."/>
            <person name="Nelson D.R."/>
            <person name="Nelson C."/>
            <person name="Nieminen K."/>
            <person name="Nilsson O."/>
            <person name="Pereda V."/>
            <person name="Peter G."/>
            <person name="Philippe R."/>
            <person name="Pilate G."/>
            <person name="Poliakov A."/>
            <person name="Razumovskaya J."/>
            <person name="Richardson P."/>
            <person name="Rinaldi C."/>
            <person name="Ritland K."/>
            <person name="Rouze P."/>
            <person name="Ryaboy D."/>
            <person name="Schmutz J."/>
            <person name="Schrader J."/>
            <person name="Segerman B."/>
            <person name="Shin H."/>
            <person name="Siddiqui A."/>
            <person name="Sterky F."/>
            <person name="Terry A."/>
            <person name="Tsai C.J."/>
            <person name="Uberbacher E."/>
            <person name="Unneberg P."/>
            <person name="Vahala J."/>
            <person name="Wall K."/>
            <person name="Wessler S."/>
            <person name="Yang G."/>
            <person name="Yin T."/>
            <person name="Douglas C."/>
            <person name="Marra M."/>
            <person name="Sandberg G."/>
            <person name="Van de Peer Y."/>
            <person name="Rokhsar D."/>
        </authorList>
    </citation>
    <scope>NUCLEOTIDE SEQUENCE [LARGE SCALE GENOMIC DNA]</scope>
    <source>
        <strain evidence="3">cv. Nisqually</strain>
    </source>
</reference>
<evidence type="ECO:0000313" key="3">
    <source>
        <dbReference type="Proteomes" id="UP000006729"/>
    </source>
</evidence>
<dbReference type="Proteomes" id="UP000006729">
    <property type="component" value="Chromosome 9"/>
</dbReference>
<dbReference type="EMBL" id="CM009298">
    <property type="protein sequence ID" value="PNT18769.1"/>
    <property type="molecule type" value="Genomic_DNA"/>
</dbReference>
<protein>
    <submittedName>
        <fullName evidence="2">Uncharacterized protein</fullName>
    </submittedName>
</protein>
<evidence type="ECO:0000256" key="1">
    <source>
        <dbReference type="SAM" id="MobiDB-lite"/>
    </source>
</evidence>
<feature type="region of interest" description="Disordered" evidence="1">
    <location>
        <begin position="1"/>
        <end position="44"/>
    </location>
</feature>
<evidence type="ECO:0000313" key="2">
    <source>
        <dbReference type="EMBL" id="PNT18769.1"/>
    </source>
</evidence>
<proteinExistence type="predicted"/>
<feature type="compositionally biased region" description="Polar residues" evidence="1">
    <location>
        <begin position="1"/>
        <end position="15"/>
    </location>
</feature>
<gene>
    <name evidence="2" type="ORF">POPTR_009G002600</name>
</gene>
<dbReference type="InParanoid" id="A0A2K1Z0F8"/>
<organism evidence="2 3">
    <name type="scientific">Populus trichocarpa</name>
    <name type="common">Western balsam poplar</name>
    <name type="synonym">Populus balsamifera subsp. trichocarpa</name>
    <dbReference type="NCBI Taxonomy" id="3694"/>
    <lineage>
        <taxon>Eukaryota</taxon>
        <taxon>Viridiplantae</taxon>
        <taxon>Streptophyta</taxon>
        <taxon>Embryophyta</taxon>
        <taxon>Tracheophyta</taxon>
        <taxon>Spermatophyta</taxon>
        <taxon>Magnoliopsida</taxon>
        <taxon>eudicotyledons</taxon>
        <taxon>Gunneridae</taxon>
        <taxon>Pentapetalae</taxon>
        <taxon>rosids</taxon>
        <taxon>fabids</taxon>
        <taxon>Malpighiales</taxon>
        <taxon>Salicaceae</taxon>
        <taxon>Saliceae</taxon>
        <taxon>Populus</taxon>
    </lineage>
</organism>
<dbReference type="AlphaFoldDB" id="A0A2K1Z0F8"/>
<feature type="compositionally biased region" description="Polar residues" evidence="1">
    <location>
        <begin position="24"/>
        <end position="34"/>
    </location>
</feature>
<name>A0A2K1Z0F8_POPTR</name>
<sequence>MTQNKGNKDPNNQLQNKHKRNKASTRTNQPNRIPQNKELIKKNTKSLNRNIIKLKSESKPTTLLFSLN</sequence>